<gene>
    <name evidence="2" type="ORF">BJ508DRAFT_365953</name>
</gene>
<protein>
    <submittedName>
        <fullName evidence="2">Uncharacterized protein</fullName>
    </submittedName>
</protein>
<sequence length="640" mass="72861">MTPKPALVRSAPDPTTTKREMANPEPDSNLGKSLPYCPISPIPEPTSPTERRFSLYDAIEDKWSTKPLYEITRRLHDIDSHLSSLAMAAPDFPTYERAESSRKGRMLEEYALEGVKMALIHELLDEAGIQKLVLEGRTAWGEGLGKRIEKDQLVANALALLFLRKEGDACATYYRRERSGAATIIIAKTETDPEAVKHAARLTDLLKTKKPEPSLEFNTEALKVIIPYCYPTILARFTRLMTDPDIPMYAFLEMLFDQSSEDTVKFRDEVLSSTLQFHRNSGWDFHKDLTLKKDPIFWLWKSESKMPDGQEEEDDDGNRHTRKEDTTLLLNLLQEAFSPLNSLTFRQGKNDKNSPRPPSEWFPFTTASHYSRTYPNDPISTHALITHIPHFLILLNTCYLLGKSRFFTAILDSFYILSPVREKKPVIGHWTEAFQAAASELGNYMAAIYRLHSIFVRPGKAREVNIEVLFATPVPIFADRAGWYGGLLDAYEERWGLEFGMHQAEFEGKVKDGALGRFKERLKGQKRWVRCDVLLRYYLNEMGKLEGAIGEDGEGCGCCDVVFKGKTAGKKRRCMCILLSGERGKEALDWAVCEAMDGVKADKTARGKCWSWDDSPEFLSWQKKRIEEASNRVVWPDGCR</sequence>
<evidence type="ECO:0000313" key="3">
    <source>
        <dbReference type="Proteomes" id="UP000275078"/>
    </source>
</evidence>
<name>A0A3N4HSB8_ASCIM</name>
<reference evidence="2 3" key="1">
    <citation type="journal article" date="2018" name="Nat. Ecol. Evol.">
        <title>Pezizomycetes genomes reveal the molecular basis of ectomycorrhizal truffle lifestyle.</title>
        <authorList>
            <person name="Murat C."/>
            <person name="Payen T."/>
            <person name="Noel B."/>
            <person name="Kuo A."/>
            <person name="Morin E."/>
            <person name="Chen J."/>
            <person name="Kohler A."/>
            <person name="Krizsan K."/>
            <person name="Balestrini R."/>
            <person name="Da Silva C."/>
            <person name="Montanini B."/>
            <person name="Hainaut M."/>
            <person name="Levati E."/>
            <person name="Barry K.W."/>
            <person name="Belfiori B."/>
            <person name="Cichocki N."/>
            <person name="Clum A."/>
            <person name="Dockter R.B."/>
            <person name="Fauchery L."/>
            <person name="Guy J."/>
            <person name="Iotti M."/>
            <person name="Le Tacon F."/>
            <person name="Lindquist E.A."/>
            <person name="Lipzen A."/>
            <person name="Malagnac F."/>
            <person name="Mello A."/>
            <person name="Molinier V."/>
            <person name="Miyauchi S."/>
            <person name="Poulain J."/>
            <person name="Riccioni C."/>
            <person name="Rubini A."/>
            <person name="Sitrit Y."/>
            <person name="Splivallo R."/>
            <person name="Traeger S."/>
            <person name="Wang M."/>
            <person name="Zifcakova L."/>
            <person name="Wipf D."/>
            <person name="Zambonelli A."/>
            <person name="Paolocci F."/>
            <person name="Nowrousian M."/>
            <person name="Ottonello S."/>
            <person name="Baldrian P."/>
            <person name="Spatafora J.W."/>
            <person name="Henrissat B."/>
            <person name="Nagy L.G."/>
            <person name="Aury J.M."/>
            <person name="Wincker P."/>
            <person name="Grigoriev I.V."/>
            <person name="Bonfante P."/>
            <person name="Martin F.M."/>
        </authorList>
    </citation>
    <scope>NUCLEOTIDE SEQUENCE [LARGE SCALE GENOMIC DNA]</scope>
    <source>
        <strain evidence="2 3">RN42</strain>
    </source>
</reference>
<accession>A0A3N4HSB8</accession>
<dbReference type="Proteomes" id="UP000275078">
    <property type="component" value="Unassembled WGS sequence"/>
</dbReference>
<feature type="region of interest" description="Disordered" evidence="1">
    <location>
        <begin position="1"/>
        <end position="49"/>
    </location>
</feature>
<keyword evidence="3" id="KW-1185">Reference proteome</keyword>
<dbReference type="EMBL" id="ML119776">
    <property type="protein sequence ID" value="RPA74941.1"/>
    <property type="molecule type" value="Genomic_DNA"/>
</dbReference>
<organism evidence="2 3">
    <name type="scientific">Ascobolus immersus RN42</name>
    <dbReference type="NCBI Taxonomy" id="1160509"/>
    <lineage>
        <taxon>Eukaryota</taxon>
        <taxon>Fungi</taxon>
        <taxon>Dikarya</taxon>
        <taxon>Ascomycota</taxon>
        <taxon>Pezizomycotina</taxon>
        <taxon>Pezizomycetes</taxon>
        <taxon>Pezizales</taxon>
        <taxon>Ascobolaceae</taxon>
        <taxon>Ascobolus</taxon>
    </lineage>
</organism>
<evidence type="ECO:0000256" key="1">
    <source>
        <dbReference type="SAM" id="MobiDB-lite"/>
    </source>
</evidence>
<proteinExistence type="predicted"/>
<evidence type="ECO:0000313" key="2">
    <source>
        <dbReference type="EMBL" id="RPA74941.1"/>
    </source>
</evidence>
<dbReference type="AlphaFoldDB" id="A0A3N4HSB8"/>